<dbReference type="EMBL" id="JBBPBM010000317">
    <property type="protein sequence ID" value="KAK8497297.1"/>
    <property type="molecule type" value="Genomic_DNA"/>
</dbReference>
<protein>
    <submittedName>
        <fullName evidence="1">Uncharacterized protein</fullName>
    </submittedName>
</protein>
<evidence type="ECO:0000313" key="2">
    <source>
        <dbReference type="Proteomes" id="UP001472677"/>
    </source>
</evidence>
<accession>A0ABR2AT82</accession>
<comment type="caution">
    <text evidence="1">The sequence shown here is derived from an EMBL/GenBank/DDBJ whole genome shotgun (WGS) entry which is preliminary data.</text>
</comment>
<keyword evidence="2" id="KW-1185">Reference proteome</keyword>
<gene>
    <name evidence="1" type="ORF">V6N12_033197</name>
</gene>
<evidence type="ECO:0000313" key="1">
    <source>
        <dbReference type="EMBL" id="KAK8497297.1"/>
    </source>
</evidence>
<organism evidence="1 2">
    <name type="scientific">Hibiscus sabdariffa</name>
    <name type="common">roselle</name>
    <dbReference type="NCBI Taxonomy" id="183260"/>
    <lineage>
        <taxon>Eukaryota</taxon>
        <taxon>Viridiplantae</taxon>
        <taxon>Streptophyta</taxon>
        <taxon>Embryophyta</taxon>
        <taxon>Tracheophyta</taxon>
        <taxon>Spermatophyta</taxon>
        <taxon>Magnoliopsida</taxon>
        <taxon>eudicotyledons</taxon>
        <taxon>Gunneridae</taxon>
        <taxon>Pentapetalae</taxon>
        <taxon>rosids</taxon>
        <taxon>malvids</taxon>
        <taxon>Malvales</taxon>
        <taxon>Malvaceae</taxon>
        <taxon>Malvoideae</taxon>
        <taxon>Hibiscus</taxon>
    </lineage>
</organism>
<proteinExistence type="predicted"/>
<dbReference type="Proteomes" id="UP001472677">
    <property type="component" value="Unassembled WGS sequence"/>
</dbReference>
<sequence length="100" mass="11849">MKSQSLKLEDRRHLIKLQVEKDSFHEVSEYQLKDRRHITLLQVEGVVFSKYHSLKLEDRGHLTTIQVKEVINLFQVPLLRVEGARYLHVLCLLELEEQVS</sequence>
<name>A0ABR2AT82_9ROSI</name>
<reference evidence="1 2" key="1">
    <citation type="journal article" date="2024" name="G3 (Bethesda)">
        <title>Genome assembly of Hibiscus sabdariffa L. provides insights into metabolisms of medicinal natural products.</title>
        <authorList>
            <person name="Kim T."/>
        </authorList>
    </citation>
    <scope>NUCLEOTIDE SEQUENCE [LARGE SCALE GENOMIC DNA]</scope>
    <source>
        <strain evidence="1">TK-2024</strain>
        <tissue evidence="1">Old leaves</tissue>
    </source>
</reference>